<dbReference type="OrthoDB" id="10020554at2759"/>
<keyword evidence="9" id="KW-0496">Mitochondrion</keyword>
<keyword evidence="12" id="KW-1208">Phospholipid metabolism</keyword>
<evidence type="ECO:0000256" key="12">
    <source>
        <dbReference type="ARBA" id="ARBA00023264"/>
    </source>
</evidence>
<keyword evidence="11" id="KW-0594">Phospholipid biosynthesis</keyword>
<dbReference type="EMBL" id="NCKV01005244">
    <property type="protein sequence ID" value="RWS24189.1"/>
    <property type="molecule type" value="Genomic_DNA"/>
</dbReference>
<gene>
    <name evidence="17" type="ORF">B4U80_03887</name>
</gene>
<reference evidence="17 18" key="1">
    <citation type="journal article" date="2018" name="Gigascience">
        <title>Genomes of trombidid mites reveal novel predicted allergens and laterally-transferred genes associated with secondary metabolism.</title>
        <authorList>
            <person name="Dong X."/>
            <person name="Chaisiri K."/>
            <person name="Xia D."/>
            <person name="Armstrong S.D."/>
            <person name="Fang Y."/>
            <person name="Donnelly M.J."/>
            <person name="Kadowaki T."/>
            <person name="McGarry J.W."/>
            <person name="Darby A.C."/>
            <person name="Makepeace B.L."/>
        </authorList>
    </citation>
    <scope>NUCLEOTIDE SEQUENCE [LARGE SCALE GENOMIC DNA]</scope>
    <source>
        <strain evidence="17">UoL-UT</strain>
    </source>
</reference>
<feature type="coiled-coil region" evidence="15">
    <location>
        <begin position="33"/>
        <end position="64"/>
    </location>
</feature>
<comment type="catalytic activity">
    <reaction evidence="14">
        <text>a CDP-1,2-diacyl-sn-glycerol + a 1,2-diacyl-sn-glycero-3-phospho-(1'-sn-glycerol) = a cardiolipin + CMP + H(+)</text>
        <dbReference type="Rhea" id="RHEA:32931"/>
        <dbReference type="ChEBI" id="CHEBI:15378"/>
        <dbReference type="ChEBI" id="CHEBI:58332"/>
        <dbReference type="ChEBI" id="CHEBI:60377"/>
        <dbReference type="ChEBI" id="CHEBI:62237"/>
        <dbReference type="ChEBI" id="CHEBI:64716"/>
        <dbReference type="EC" id="2.7.8.41"/>
    </reaction>
</comment>
<evidence type="ECO:0000256" key="6">
    <source>
        <dbReference type="ARBA" id="ARBA00022792"/>
    </source>
</evidence>
<keyword evidence="5 16" id="KW-0812">Transmembrane</keyword>
<evidence type="ECO:0000256" key="14">
    <source>
        <dbReference type="ARBA" id="ARBA00047433"/>
    </source>
</evidence>
<evidence type="ECO:0000256" key="9">
    <source>
        <dbReference type="ARBA" id="ARBA00023128"/>
    </source>
</evidence>
<dbReference type="GO" id="GO:0032049">
    <property type="term" value="P:cardiolipin biosynthetic process"/>
    <property type="evidence" value="ECO:0007669"/>
    <property type="project" value="TreeGrafter"/>
</dbReference>
<evidence type="ECO:0000313" key="17">
    <source>
        <dbReference type="EMBL" id="RWS24189.1"/>
    </source>
</evidence>
<dbReference type="InterPro" id="IPR043130">
    <property type="entry name" value="CDP-OH_PTrfase_TM_dom"/>
</dbReference>
<evidence type="ECO:0000256" key="11">
    <source>
        <dbReference type="ARBA" id="ARBA00023209"/>
    </source>
</evidence>
<evidence type="ECO:0000256" key="8">
    <source>
        <dbReference type="ARBA" id="ARBA00023098"/>
    </source>
</evidence>
<evidence type="ECO:0000256" key="16">
    <source>
        <dbReference type="SAM" id="Phobius"/>
    </source>
</evidence>
<keyword evidence="4" id="KW-0808">Transferase</keyword>
<dbReference type="VEuPathDB" id="VectorBase:LDEU007851"/>
<dbReference type="EC" id="2.7.8.41" evidence="13"/>
<proteinExistence type="inferred from homology"/>
<keyword evidence="10 16" id="KW-0472">Membrane</keyword>
<keyword evidence="15" id="KW-0175">Coiled coil</keyword>
<dbReference type="FunFam" id="1.20.120.1760:FF:000005">
    <property type="entry name" value="Cardiolipin synthase 1"/>
    <property type="match status" value="1"/>
</dbReference>
<feature type="transmembrane region" description="Helical" evidence="16">
    <location>
        <begin position="134"/>
        <end position="159"/>
    </location>
</feature>
<name>A0A443S9G1_9ACAR</name>
<keyword evidence="6" id="KW-0999">Mitochondrion inner membrane</keyword>
<evidence type="ECO:0000256" key="13">
    <source>
        <dbReference type="ARBA" id="ARBA00039001"/>
    </source>
</evidence>
<keyword evidence="18" id="KW-1185">Reference proteome</keyword>
<evidence type="ECO:0000256" key="1">
    <source>
        <dbReference type="ARBA" id="ARBA00004448"/>
    </source>
</evidence>
<dbReference type="Gene3D" id="1.20.120.1760">
    <property type="match status" value="1"/>
</dbReference>
<comment type="similarity">
    <text evidence="2">Belongs to the CDP-alcohol phosphatidyltransferase class-I family.</text>
</comment>
<comment type="subcellular location">
    <subcellularLocation>
        <location evidence="1">Mitochondrion inner membrane</location>
        <topology evidence="1">Multi-pass membrane protein</topology>
    </subcellularLocation>
</comment>
<dbReference type="GO" id="GO:0005743">
    <property type="term" value="C:mitochondrial inner membrane"/>
    <property type="evidence" value="ECO:0007669"/>
    <property type="project" value="UniProtKB-SubCell"/>
</dbReference>
<feature type="transmembrane region" description="Helical" evidence="16">
    <location>
        <begin position="231"/>
        <end position="250"/>
    </location>
</feature>
<sequence>MSRNAFAFCRLLVNRQKFAFNGRHSAFVFCDRRNNQRRIIEKTRQQIKETKNVIREQLDGINENVFTLPNGLCLIRIGLTPYLGYLILFNDYKTALITFVVAGATDLLDGSIARTFPSQKSVLGSLLDPFADKLLVATLFATLTYTGLIPVPLTGLIILRDGLLVSGAAYLRYKSLPEPKTLSKYFNFKYATVQMKPTTLSKVNTALQLSVIAATLGTHVFGFENHPLLSGLFWVTAATTVASGFGYMWGNNTYKFIRRKIRVH</sequence>
<dbReference type="Pfam" id="PF01066">
    <property type="entry name" value="CDP-OH_P_transf"/>
    <property type="match status" value="1"/>
</dbReference>
<dbReference type="AlphaFoldDB" id="A0A443S9G1"/>
<evidence type="ECO:0000313" key="18">
    <source>
        <dbReference type="Proteomes" id="UP000288716"/>
    </source>
</evidence>
<evidence type="ECO:0000256" key="4">
    <source>
        <dbReference type="ARBA" id="ARBA00022679"/>
    </source>
</evidence>
<dbReference type="InterPro" id="IPR000462">
    <property type="entry name" value="CDP-OH_P_trans"/>
</dbReference>
<comment type="caution">
    <text evidence="17">The sequence shown here is derived from an EMBL/GenBank/DDBJ whole genome shotgun (WGS) entry which is preliminary data.</text>
</comment>
<organism evidence="17 18">
    <name type="scientific">Leptotrombidium deliense</name>
    <dbReference type="NCBI Taxonomy" id="299467"/>
    <lineage>
        <taxon>Eukaryota</taxon>
        <taxon>Metazoa</taxon>
        <taxon>Ecdysozoa</taxon>
        <taxon>Arthropoda</taxon>
        <taxon>Chelicerata</taxon>
        <taxon>Arachnida</taxon>
        <taxon>Acari</taxon>
        <taxon>Acariformes</taxon>
        <taxon>Trombidiformes</taxon>
        <taxon>Prostigmata</taxon>
        <taxon>Anystina</taxon>
        <taxon>Parasitengona</taxon>
        <taxon>Trombiculoidea</taxon>
        <taxon>Trombiculidae</taxon>
        <taxon>Leptotrombidium</taxon>
    </lineage>
</organism>
<evidence type="ECO:0000256" key="7">
    <source>
        <dbReference type="ARBA" id="ARBA00022989"/>
    </source>
</evidence>
<evidence type="ECO:0000256" key="15">
    <source>
        <dbReference type="SAM" id="Coils"/>
    </source>
</evidence>
<dbReference type="Proteomes" id="UP000288716">
    <property type="component" value="Unassembled WGS sequence"/>
</dbReference>
<keyword evidence="8" id="KW-0443">Lipid metabolism</keyword>
<dbReference type="PANTHER" id="PTHR14269:SF60">
    <property type="entry name" value="CARDIOLIPIN SYNTHASE (CMP-FORMING)"/>
    <property type="match status" value="1"/>
</dbReference>
<dbReference type="GO" id="GO:0043337">
    <property type="term" value="F:cardiolipin synthase (CMP-forming)"/>
    <property type="evidence" value="ECO:0007669"/>
    <property type="project" value="UniProtKB-EC"/>
</dbReference>
<protein>
    <recommendedName>
        <fullName evidence="13">cardiolipin synthase (CMP-forming)</fullName>
        <ecNumber evidence="13">2.7.8.41</ecNumber>
    </recommendedName>
</protein>
<evidence type="ECO:0000256" key="3">
    <source>
        <dbReference type="ARBA" id="ARBA00022516"/>
    </source>
</evidence>
<evidence type="ECO:0000256" key="10">
    <source>
        <dbReference type="ARBA" id="ARBA00023136"/>
    </source>
</evidence>
<dbReference type="STRING" id="299467.A0A443S9G1"/>
<keyword evidence="7 16" id="KW-1133">Transmembrane helix</keyword>
<keyword evidence="3" id="KW-0444">Lipid biosynthesis</keyword>
<accession>A0A443S9G1</accession>
<dbReference type="InterPro" id="IPR050324">
    <property type="entry name" value="CDP-alcohol_PTase-I"/>
</dbReference>
<evidence type="ECO:0000256" key="5">
    <source>
        <dbReference type="ARBA" id="ARBA00022692"/>
    </source>
</evidence>
<dbReference type="PANTHER" id="PTHR14269">
    <property type="entry name" value="CDP-DIACYLGLYCEROL--GLYCEROL-3-PHOSPHATE 3-PHOSPHATIDYLTRANSFERASE-RELATED"/>
    <property type="match status" value="1"/>
</dbReference>
<evidence type="ECO:0000256" key="2">
    <source>
        <dbReference type="ARBA" id="ARBA00010441"/>
    </source>
</evidence>